<dbReference type="EMBL" id="LR796167">
    <property type="protein sequence ID" value="CAB4122899.1"/>
    <property type="molecule type" value="Genomic_DNA"/>
</dbReference>
<sequence>MPQDNDKPSIIKKLNDSEDLIDLMIDIEDYLDSNNIYAFANWIHGELVAGPYVKKYWVNVTFKWSHEKMPDPRAARRLLAQGTRIEFEKSSESQSVEVKTPDDYQPGTKKPRIRKVPVWLVKMSIPRRFVSNVDDEVLDLYDEEIDSDTLETAKPEELDAEPQQGQDNQVAPSEVEPGGAEELKL</sequence>
<accession>A0A6J5KRN8</accession>
<feature type="region of interest" description="Disordered" evidence="1">
    <location>
        <begin position="148"/>
        <end position="185"/>
    </location>
</feature>
<evidence type="ECO:0000256" key="1">
    <source>
        <dbReference type="SAM" id="MobiDB-lite"/>
    </source>
</evidence>
<feature type="region of interest" description="Disordered" evidence="1">
    <location>
        <begin position="88"/>
        <end position="109"/>
    </location>
</feature>
<evidence type="ECO:0000313" key="2">
    <source>
        <dbReference type="EMBL" id="CAB4122899.1"/>
    </source>
</evidence>
<organism evidence="2">
    <name type="scientific">uncultured Caudovirales phage</name>
    <dbReference type="NCBI Taxonomy" id="2100421"/>
    <lineage>
        <taxon>Viruses</taxon>
        <taxon>Duplodnaviria</taxon>
        <taxon>Heunggongvirae</taxon>
        <taxon>Uroviricota</taxon>
        <taxon>Caudoviricetes</taxon>
        <taxon>Peduoviridae</taxon>
        <taxon>Maltschvirus</taxon>
        <taxon>Maltschvirus maltsch</taxon>
    </lineage>
</organism>
<name>A0A6J5KRN8_9CAUD</name>
<protein>
    <submittedName>
        <fullName evidence="2">Uncharacterized protein</fullName>
    </submittedName>
</protein>
<gene>
    <name evidence="2" type="ORF">UFOVP29_93</name>
</gene>
<reference evidence="2" key="1">
    <citation type="submission" date="2020-04" db="EMBL/GenBank/DDBJ databases">
        <authorList>
            <person name="Chiriac C."/>
            <person name="Salcher M."/>
            <person name="Ghai R."/>
            <person name="Kavagutti S V."/>
        </authorList>
    </citation>
    <scope>NUCLEOTIDE SEQUENCE</scope>
</reference>
<proteinExistence type="predicted"/>